<dbReference type="STRING" id="64971.SAMN05421831_10374"/>
<dbReference type="RefSeq" id="WP_093308735.1">
    <property type="nucleotide sequence ID" value="NZ_FNYH01000003.1"/>
</dbReference>
<dbReference type="CDD" id="cd02513">
    <property type="entry name" value="CMP-NeuAc_Synthase"/>
    <property type="match status" value="1"/>
</dbReference>
<dbReference type="PANTHER" id="PTHR21485:SF3">
    <property type="entry name" value="N-ACYLNEURAMINATE CYTIDYLYLTRANSFERASE"/>
    <property type="match status" value="1"/>
</dbReference>
<dbReference type="Pfam" id="PF02348">
    <property type="entry name" value="CTP_transf_3"/>
    <property type="match status" value="1"/>
</dbReference>
<name>A0A1H6RBN0_9GAMM</name>
<dbReference type="Proteomes" id="UP000242999">
    <property type="component" value="Unassembled WGS sequence"/>
</dbReference>
<dbReference type="InterPro" id="IPR003329">
    <property type="entry name" value="Cytidylyl_trans"/>
</dbReference>
<dbReference type="InterPro" id="IPR029044">
    <property type="entry name" value="Nucleotide-diphossugar_trans"/>
</dbReference>
<gene>
    <name evidence="1" type="ORF">SAMN05421831_10374</name>
</gene>
<keyword evidence="2" id="KW-1185">Reference proteome</keyword>
<dbReference type="OrthoDB" id="9805604at2"/>
<protein>
    <submittedName>
        <fullName evidence="1">N-acylneuraminate cytidylyltransferase</fullName>
    </submittedName>
</protein>
<evidence type="ECO:0000313" key="2">
    <source>
        <dbReference type="Proteomes" id="UP000242999"/>
    </source>
</evidence>
<keyword evidence="1" id="KW-0808">Transferase</keyword>
<proteinExistence type="predicted"/>
<dbReference type="AlphaFoldDB" id="A0A1H6RBN0"/>
<dbReference type="GO" id="GO:0008781">
    <property type="term" value="F:N-acylneuraminate cytidylyltransferase activity"/>
    <property type="evidence" value="ECO:0007669"/>
    <property type="project" value="TreeGrafter"/>
</dbReference>
<dbReference type="PANTHER" id="PTHR21485">
    <property type="entry name" value="HAD SUPERFAMILY MEMBERS CMAS AND KDSC"/>
    <property type="match status" value="1"/>
</dbReference>
<sequence>MSSIIAIIPARGGSKGVPKKNIRLLAGKPLLAHTLDICTCTPSITETLVTTDSTEIAQVAHEYGAQVIQRPQDLSGDLASSESALSHALNTYCQKHQRPDAVVFLQCTSPIRQKDDIQKAIDTFYKKNADSLLSVVPSHRFLWKKDHQGQAVSVNYDFNHRPRRQDMQPQYQENGSIYIFKPWVLEKLHNRLGGKIALYLMQESSLVDIDTEFDFKFAEFVLGYQS</sequence>
<organism evidence="1 2">
    <name type="scientific">Allopseudospirillum japonicum</name>
    <dbReference type="NCBI Taxonomy" id="64971"/>
    <lineage>
        <taxon>Bacteria</taxon>
        <taxon>Pseudomonadati</taxon>
        <taxon>Pseudomonadota</taxon>
        <taxon>Gammaproteobacteria</taxon>
        <taxon>Oceanospirillales</taxon>
        <taxon>Oceanospirillaceae</taxon>
        <taxon>Allopseudospirillum</taxon>
    </lineage>
</organism>
<accession>A0A1H6RBN0</accession>
<reference evidence="2" key="1">
    <citation type="submission" date="2016-10" db="EMBL/GenBank/DDBJ databases">
        <authorList>
            <person name="Varghese N."/>
            <person name="Submissions S."/>
        </authorList>
    </citation>
    <scope>NUCLEOTIDE SEQUENCE [LARGE SCALE GENOMIC DNA]</scope>
    <source>
        <strain evidence="2">DSM 7165</strain>
    </source>
</reference>
<evidence type="ECO:0000313" key="1">
    <source>
        <dbReference type="EMBL" id="SEI50644.1"/>
    </source>
</evidence>
<dbReference type="InterPro" id="IPR050793">
    <property type="entry name" value="CMP-NeuNAc_synthase"/>
</dbReference>
<dbReference type="EMBL" id="FNYH01000003">
    <property type="protein sequence ID" value="SEI50644.1"/>
    <property type="molecule type" value="Genomic_DNA"/>
</dbReference>
<dbReference type="Gene3D" id="3.90.550.10">
    <property type="entry name" value="Spore Coat Polysaccharide Biosynthesis Protein SpsA, Chain A"/>
    <property type="match status" value="1"/>
</dbReference>
<keyword evidence="1" id="KW-0548">Nucleotidyltransferase</keyword>
<dbReference type="SUPFAM" id="SSF53448">
    <property type="entry name" value="Nucleotide-diphospho-sugar transferases"/>
    <property type="match status" value="1"/>
</dbReference>